<feature type="compositionally biased region" description="Acidic residues" evidence="1">
    <location>
        <begin position="360"/>
        <end position="382"/>
    </location>
</feature>
<comment type="caution">
    <text evidence="2">The sequence shown here is derived from an EMBL/GenBank/DDBJ whole genome shotgun (WGS) entry which is preliminary data.</text>
</comment>
<feature type="region of interest" description="Disordered" evidence="1">
    <location>
        <begin position="329"/>
        <end position="386"/>
    </location>
</feature>
<gene>
    <name evidence="2" type="ORF">Amon01_000128600</name>
</gene>
<protein>
    <submittedName>
        <fullName evidence="2">Unnamed protein product</fullName>
    </submittedName>
</protein>
<feature type="compositionally biased region" description="Polar residues" evidence="1">
    <location>
        <begin position="760"/>
        <end position="773"/>
    </location>
</feature>
<feature type="region of interest" description="Disordered" evidence="1">
    <location>
        <begin position="732"/>
        <end position="773"/>
    </location>
</feature>
<feature type="compositionally biased region" description="Basic and acidic residues" evidence="1">
    <location>
        <begin position="63"/>
        <end position="75"/>
    </location>
</feature>
<sequence length="1113" mass="124342">MSFDSNAGGFLRSKDYMYAIRSTDDNEEIDNQMGDDSVEDYLKYGATARPTNNSKARPHHRSERVCPKQTAKENSDANSSDNSFASRLTQHLEKRKKHKRASDFYLPYMRKKNKIAAPVKKKNSMTQLLSNILDKDKNHTKCGSQDNDDDDDMFSFRSSPARPGMAVPNPLRSTSKHNQQPPRPTAITAQQRRSSGLFVKDSASSSSFLGSTPSKPSVSRSSTLQSTSRYQKTNNDMPPSSPINTAMFSESTPMHVRGRNNGNPLSSSPVKRSAFPNLGSLQTFDLHHPTKSKNANNNHTTQQDRSQVNQHMIEQVEKGLHDMKKMISSANHSRNRITTKKAKSKNDQVENVKVFTIDSSDSEDGEDSEDSDESEESEDSDSESVGGTDAYMAALEERLLANYANIVADDPFRDISTRNHQDPARTKQKTVSKKARSGIPSDDSINISSSVHGSQKVNKNINPPTDPIQNSVDGGDIIEILDDDSTGLGKTDVGPGPHSAFGVAAGSVAKKTYIHDDDMAFFDDLEKDMDDVLTSFHSDNFGSSPRKNHVDDFQTRAHRTRLVDNYTSVSSKDHSNTKKKNKKQNKESEPISVDKSTTKTSQLDDDDLCIVEVNEVPKVSKTSASASTVSSKLTFEPSSLLTIPKSSTHKKLPTKKVKQFDDEFDSLDSSSDCNSDDDIVIKNLFTEMRSRNSRIAAAASPPKNNNCNNKHINNETNDITTVNATARLSSKRSATMPNTIPALPFPQTPPLSKTEKRTVPVSSPSNRTEMNSSFLVGTPDEIQVNLYREYTIEELDRMLLVARENNLPKLRKCNLASMTKDEFLSKMKIIMNDKLLKSFELKNSQFTSFLKPVTVESGNLNYNYPIIQFQKFADSVYHPGKHTFIPLARPKYKLEKIIAIWIEAEELAENLNELATLIRRIKEKDGDFRVILFINGYDNYMKSLRLQANRQFNQELRTLNSATGTTTASAASAASDPEFLSDKKLEHKLTDLEIQLGFHTLPLKGLRELIEWLLSISYTLSTKMRDAKDRLEFSNMGGIKSAESTKEIMCESLKQIRSFTNRSANPVVNKYGSLSKMYHGLCHGDEVTGLRSDALANLKMLFLAEDENQLIHM</sequence>
<dbReference type="OrthoDB" id="343092at2759"/>
<name>A0A9W6YT58_AMBMO</name>
<feature type="compositionally biased region" description="Basic residues" evidence="1">
    <location>
        <begin position="426"/>
        <end position="436"/>
    </location>
</feature>
<feature type="compositionally biased region" description="Basic residues" evidence="1">
    <location>
        <begin position="333"/>
        <end position="343"/>
    </location>
</feature>
<feature type="compositionally biased region" description="Low complexity" evidence="1">
    <location>
        <begin position="437"/>
        <end position="450"/>
    </location>
</feature>
<feature type="compositionally biased region" description="Polar residues" evidence="1">
    <location>
        <begin position="230"/>
        <end position="252"/>
    </location>
</feature>
<keyword evidence="3" id="KW-1185">Reference proteome</keyword>
<reference evidence="2" key="1">
    <citation type="submission" date="2023-04" db="EMBL/GenBank/DDBJ databases">
        <title>Ambrosiozyma monospora NBRC 1965.</title>
        <authorList>
            <person name="Ichikawa N."/>
            <person name="Sato H."/>
            <person name="Tonouchi N."/>
        </authorList>
    </citation>
    <scope>NUCLEOTIDE SEQUENCE</scope>
    <source>
        <strain evidence="2">NBRC 1965</strain>
    </source>
</reference>
<proteinExistence type="predicted"/>
<dbReference type="AlphaFoldDB" id="A0A9W6YT58"/>
<feature type="compositionally biased region" description="Low complexity" evidence="1">
    <location>
        <begin position="211"/>
        <end position="229"/>
    </location>
</feature>
<feature type="compositionally biased region" description="Polar residues" evidence="1">
    <location>
        <begin position="260"/>
        <end position="270"/>
    </location>
</feature>
<feature type="region of interest" description="Disordered" evidence="1">
    <location>
        <begin position="539"/>
        <end position="600"/>
    </location>
</feature>
<feature type="compositionally biased region" description="Polar residues" evidence="1">
    <location>
        <begin position="451"/>
        <end position="472"/>
    </location>
</feature>
<feature type="region of interest" description="Disordered" evidence="1">
    <location>
        <begin position="136"/>
        <end position="307"/>
    </location>
</feature>
<organism evidence="2 3">
    <name type="scientific">Ambrosiozyma monospora</name>
    <name type="common">Yeast</name>
    <name type="synonym">Endomycopsis monosporus</name>
    <dbReference type="NCBI Taxonomy" id="43982"/>
    <lineage>
        <taxon>Eukaryota</taxon>
        <taxon>Fungi</taxon>
        <taxon>Dikarya</taxon>
        <taxon>Ascomycota</taxon>
        <taxon>Saccharomycotina</taxon>
        <taxon>Pichiomycetes</taxon>
        <taxon>Pichiales</taxon>
        <taxon>Pichiaceae</taxon>
        <taxon>Ambrosiozyma</taxon>
    </lineage>
</organism>
<feature type="region of interest" description="Disordered" evidence="1">
    <location>
        <begin position="414"/>
        <end position="472"/>
    </location>
</feature>
<evidence type="ECO:0000313" key="3">
    <source>
        <dbReference type="Proteomes" id="UP001165063"/>
    </source>
</evidence>
<dbReference type="Proteomes" id="UP001165063">
    <property type="component" value="Unassembled WGS sequence"/>
</dbReference>
<feature type="compositionally biased region" description="Polar residues" evidence="1">
    <location>
        <begin position="171"/>
        <end position="180"/>
    </location>
</feature>
<evidence type="ECO:0000256" key="1">
    <source>
        <dbReference type="SAM" id="MobiDB-lite"/>
    </source>
</evidence>
<feature type="region of interest" description="Disordered" evidence="1">
    <location>
        <begin position="24"/>
        <end position="105"/>
    </location>
</feature>
<accession>A0A9W6YT58</accession>
<evidence type="ECO:0000313" key="2">
    <source>
        <dbReference type="EMBL" id="GMG20513.1"/>
    </source>
</evidence>
<feature type="compositionally biased region" description="Low complexity" evidence="1">
    <location>
        <begin position="76"/>
        <end position="86"/>
    </location>
</feature>
<dbReference type="EMBL" id="BSXU01000388">
    <property type="protein sequence ID" value="GMG20513.1"/>
    <property type="molecule type" value="Genomic_DNA"/>
</dbReference>
<feature type="compositionally biased region" description="Polar residues" evidence="1">
    <location>
        <begin position="292"/>
        <end position="307"/>
    </location>
</feature>
<feature type="compositionally biased region" description="Basic and acidic residues" evidence="1">
    <location>
        <begin position="414"/>
        <end position="425"/>
    </location>
</feature>